<sequence length="185" mass="21992">MIDQESLFEEYVKHSRASSSFSSAELQYYCNNIVKKSTNYIPQQEVENSEEKKEIIFVHKNEFQENKLEISVKNVDHSEKPSESLQEEKQGITRKADNEADDQVEKKNEGRYVRSKSEKAIPVTNNIENKIILRRSETEKYEENEEENEFSTMSDEELNRRVEEFIQRFNRQTRLQAAARNFRQI</sequence>
<dbReference type="EMBL" id="CM018052">
    <property type="protein sequence ID" value="KAA8514908.1"/>
    <property type="molecule type" value="Genomic_DNA"/>
</dbReference>
<feature type="region of interest" description="Disordered" evidence="1">
    <location>
        <begin position="72"/>
        <end position="117"/>
    </location>
</feature>
<evidence type="ECO:0000313" key="3">
    <source>
        <dbReference type="Proteomes" id="UP000325577"/>
    </source>
</evidence>
<proteinExistence type="predicted"/>
<dbReference type="Proteomes" id="UP000325577">
    <property type="component" value="Linkage Group LG9"/>
</dbReference>
<gene>
    <name evidence="2" type="ORF">F0562_018087</name>
</gene>
<evidence type="ECO:0000313" key="2">
    <source>
        <dbReference type="EMBL" id="KAA8514908.1"/>
    </source>
</evidence>
<dbReference type="PANTHER" id="PTHR35997">
    <property type="entry name" value="COTTON FIBER PROTEIN-RELATED"/>
    <property type="match status" value="1"/>
</dbReference>
<organism evidence="2 3">
    <name type="scientific">Nyssa sinensis</name>
    <dbReference type="NCBI Taxonomy" id="561372"/>
    <lineage>
        <taxon>Eukaryota</taxon>
        <taxon>Viridiplantae</taxon>
        <taxon>Streptophyta</taxon>
        <taxon>Embryophyta</taxon>
        <taxon>Tracheophyta</taxon>
        <taxon>Spermatophyta</taxon>
        <taxon>Magnoliopsida</taxon>
        <taxon>eudicotyledons</taxon>
        <taxon>Gunneridae</taxon>
        <taxon>Pentapetalae</taxon>
        <taxon>asterids</taxon>
        <taxon>Cornales</taxon>
        <taxon>Nyssaceae</taxon>
        <taxon>Nyssa</taxon>
    </lineage>
</organism>
<keyword evidence="3" id="KW-1185">Reference proteome</keyword>
<evidence type="ECO:0000256" key="1">
    <source>
        <dbReference type="SAM" id="MobiDB-lite"/>
    </source>
</evidence>
<reference evidence="2 3" key="1">
    <citation type="submission" date="2019-09" db="EMBL/GenBank/DDBJ databases">
        <title>A chromosome-level genome assembly of the Chinese tupelo Nyssa sinensis.</title>
        <authorList>
            <person name="Yang X."/>
            <person name="Kang M."/>
            <person name="Yang Y."/>
            <person name="Xiong H."/>
            <person name="Wang M."/>
            <person name="Zhang Z."/>
            <person name="Wang Z."/>
            <person name="Wu H."/>
            <person name="Ma T."/>
            <person name="Liu J."/>
            <person name="Xi Z."/>
        </authorList>
    </citation>
    <scope>NUCLEOTIDE SEQUENCE [LARGE SCALE GENOMIC DNA]</scope>
    <source>
        <strain evidence="2">J267</strain>
        <tissue evidence="2">Leaf</tissue>
    </source>
</reference>
<name>A0A5J4ZBE4_9ASTE</name>
<protein>
    <recommendedName>
        <fullName evidence="4">DUF4408 domain-containing protein</fullName>
    </recommendedName>
</protein>
<dbReference type="Pfam" id="PF05553">
    <property type="entry name" value="DUF761"/>
    <property type="match status" value="1"/>
</dbReference>
<accession>A0A5J4ZBE4</accession>
<dbReference type="PANTHER" id="PTHR35997:SF6">
    <property type="entry name" value="COTTON FIBER PROTEIN"/>
    <property type="match status" value="1"/>
</dbReference>
<dbReference type="AlphaFoldDB" id="A0A5J4ZBE4"/>
<dbReference type="InterPro" id="IPR008480">
    <property type="entry name" value="DUF761_pln"/>
</dbReference>
<evidence type="ECO:0008006" key="4">
    <source>
        <dbReference type="Google" id="ProtNLM"/>
    </source>
</evidence>
<dbReference type="OrthoDB" id="680761at2759"/>